<dbReference type="EC" id="2.7.11.1" evidence="2"/>
<dbReference type="KEGG" id="acan:ACA1_285210"/>
<dbReference type="InterPro" id="IPR011009">
    <property type="entry name" value="Kinase-like_dom_sf"/>
</dbReference>
<dbReference type="GO" id="GO:0004713">
    <property type="term" value="F:protein tyrosine kinase activity"/>
    <property type="evidence" value="ECO:0007669"/>
    <property type="project" value="UniProtKB-KW"/>
</dbReference>
<comment type="catalytic activity">
    <reaction evidence="11">
        <text>L-seryl-[protein] + ATP = O-phospho-L-seryl-[protein] + ADP + H(+)</text>
        <dbReference type="Rhea" id="RHEA:17989"/>
        <dbReference type="Rhea" id="RHEA-COMP:9863"/>
        <dbReference type="Rhea" id="RHEA-COMP:11604"/>
        <dbReference type="ChEBI" id="CHEBI:15378"/>
        <dbReference type="ChEBI" id="CHEBI:29999"/>
        <dbReference type="ChEBI" id="CHEBI:30616"/>
        <dbReference type="ChEBI" id="CHEBI:83421"/>
        <dbReference type="ChEBI" id="CHEBI:456216"/>
        <dbReference type="EC" id="2.7.11.1"/>
    </reaction>
</comment>
<evidence type="ECO:0000313" key="17">
    <source>
        <dbReference type="EMBL" id="ELR21182.1"/>
    </source>
</evidence>
<evidence type="ECO:0000256" key="7">
    <source>
        <dbReference type="ARBA" id="ARBA00022840"/>
    </source>
</evidence>
<feature type="domain" description="Protein kinase" evidence="16">
    <location>
        <begin position="72"/>
        <end position="357"/>
    </location>
</feature>
<dbReference type="RefSeq" id="XP_004344925.1">
    <property type="nucleotide sequence ID" value="XM_004344875.1"/>
</dbReference>
<evidence type="ECO:0000256" key="10">
    <source>
        <dbReference type="ARBA" id="ARBA00047899"/>
    </source>
</evidence>
<dbReference type="PROSITE" id="PS00108">
    <property type="entry name" value="PROTEIN_KINASE_ST"/>
    <property type="match status" value="1"/>
</dbReference>
<reference evidence="17 18" key="1">
    <citation type="journal article" date="2013" name="Genome Biol.">
        <title>Genome of Acanthamoeba castellanii highlights extensive lateral gene transfer and early evolution of tyrosine kinase signaling.</title>
        <authorList>
            <person name="Clarke M."/>
            <person name="Lohan A.J."/>
            <person name="Liu B."/>
            <person name="Lagkouvardos I."/>
            <person name="Roy S."/>
            <person name="Zafar N."/>
            <person name="Bertelli C."/>
            <person name="Schilde C."/>
            <person name="Kianianmomeni A."/>
            <person name="Burglin T.R."/>
            <person name="Frech C."/>
            <person name="Turcotte B."/>
            <person name="Kopec K.O."/>
            <person name="Synnott J.M."/>
            <person name="Choo C."/>
            <person name="Paponov I."/>
            <person name="Finkler A."/>
            <person name="Soon Heng Tan C."/>
            <person name="Hutchins A.P."/>
            <person name="Weinmeier T."/>
            <person name="Rattei T."/>
            <person name="Chu J.S."/>
            <person name="Gimenez G."/>
            <person name="Irimia M."/>
            <person name="Rigden D.J."/>
            <person name="Fitzpatrick D.A."/>
            <person name="Lorenzo-Morales J."/>
            <person name="Bateman A."/>
            <person name="Chiu C.H."/>
            <person name="Tang P."/>
            <person name="Hegemann P."/>
            <person name="Fromm H."/>
            <person name="Raoult D."/>
            <person name="Greub G."/>
            <person name="Miranda-Saavedra D."/>
            <person name="Chen N."/>
            <person name="Nash P."/>
            <person name="Ginger M.L."/>
            <person name="Horn M."/>
            <person name="Schaap P."/>
            <person name="Caler L."/>
            <person name="Loftus B."/>
        </authorList>
    </citation>
    <scope>NUCLEOTIDE SEQUENCE [LARGE SCALE GENOMIC DNA]</scope>
    <source>
        <strain evidence="17 18">Neff</strain>
    </source>
</reference>
<dbReference type="Gene3D" id="3.30.505.10">
    <property type="entry name" value="SH2 domain"/>
    <property type="match status" value="1"/>
</dbReference>
<organism evidence="17 18">
    <name type="scientific">Acanthamoeba castellanii (strain ATCC 30010 / Neff)</name>
    <dbReference type="NCBI Taxonomy" id="1257118"/>
    <lineage>
        <taxon>Eukaryota</taxon>
        <taxon>Amoebozoa</taxon>
        <taxon>Discosea</taxon>
        <taxon>Longamoebia</taxon>
        <taxon>Centramoebida</taxon>
        <taxon>Acanthamoebidae</taxon>
        <taxon>Acanthamoeba</taxon>
    </lineage>
</organism>
<evidence type="ECO:0000256" key="9">
    <source>
        <dbReference type="ARBA" id="ARBA00025089"/>
    </source>
</evidence>
<dbReference type="PANTHER" id="PTHR46485">
    <property type="entry name" value="LIM DOMAIN KINASE 1"/>
    <property type="match status" value="1"/>
</dbReference>
<protein>
    <recommendedName>
        <fullName evidence="2">non-specific serine/threonine protein kinase</fullName>
        <ecNumber evidence="2">2.7.11.1</ecNumber>
    </recommendedName>
</protein>
<dbReference type="GeneID" id="14922062"/>
<feature type="coiled-coil region" evidence="14">
    <location>
        <begin position="347"/>
        <end position="374"/>
    </location>
</feature>
<evidence type="ECO:0000256" key="13">
    <source>
        <dbReference type="PROSITE-ProRule" id="PRU10141"/>
    </source>
</evidence>
<proteinExistence type="inferred from homology"/>
<sequence>MQAKEAPSQTNRIQGIKLKTNGTWERTKCNLITCEGAFAIVQSSHHSMYGEPPSEERITEMQENWLIPAGKLTVQSELGRGAFGVVYKGKYLTTTVAVKKLHQHNDDIAKDFLHEVQIMKNLRHPNIVLWMGVQHDTEKGELSIVTEFVPNGTLSTFLKNKKSSWSTRVNMALEIANALGYLHDRRILHRDLKSENVLLGASLECKVADFGLAVLHKGGARLSAVGDPWWRYFNFASRATDFRLSFSGLPIDLLFPASRAPEVDNYEYDERADIFSYGIVLGEIITRFDGEHIRLGMVYQKSKKLEFGVDSSKLSEMVTETAPDCPPALMDLAIACCREDPSARPSLAQVVERLDKLNKELKRLTKELDSQTISKEGRDLFLSLCTGSFTEVDKCTVKTQDILDAVAKQIKDETERVLNDDELANIASMIPNGGGECVTLSQFTSFWAWYSAIYKLIADPRLHGLWRVGFIHGFASRQQVEELLETLNEPHTVIFRFSSTQVDSLVISYLARQDEKTRHDLIKVSEGGFSTKNEHIRSSLKKVLRDTEEEYKAVFYTQLNAEPTDDMSEIGYNVRT</sequence>
<dbReference type="PROSITE" id="PS50011">
    <property type="entry name" value="PROTEIN_KINASE_DOM"/>
    <property type="match status" value="1"/>
</dbReference>
<dbReference type="Proteomes" id="UP000011083">
    <property type="component" value="Unassembled WGS sequence"/>
</dbReference>
<dbReference type="Gene3D" id="3.30.200.20">
    <property type="entry name" value="Phosphorylase Kinase, domain 1"/>
    <property type="match status" value="1"/>
</dbReference>
<keyword evidence="7 13" id="KW-0067">ATP-binding</keyword>
<accession>L8H7H7</accession>
<dbReference type="InterPro" id="IPR008271">
    <property type="entry name" value="Ser/Thr_kinase_AS"/>
</dbReference>
<dbReference type="FunFam" id="3.30.200.20:FF:000034">
    <property type="entry name" value="Kinase suppressor of Ras 1"/>
    <property type="match status" value="1"/>
</dbReference>
<keyword evidence="18" id="KW-1185">Reference proteome</keyword>
<dbReference type="CDD" id="cd00173">
    <property type="entry name" value="SH2"/>
    <property type="match status" value="1"/>
</dbReference>
<dbReference type="InterPro" id="IPR017441">
    <property type="entry name" value="Protein_kinase_ATP_BS"/>
</dbReference>
<keyword evidence="5 13" id="KW-0547">Nucleotide-binding</keyword>
<dbReference type="SUPFAM" id="SSF56112">
    <property type="entry name" value="Protein kinase-like (PK-like)"/>
    <property type="match status" value="1"/>
</dbReference>
<dbReference type="STRING" id="1257118.L8H7H7"/>
<name>L8H7H7_ACACF</name>
<dbReference type="PROSITE" id="PS50001">
    <property type="entry name" value="SH2"/>
    <property type="match status" value="1"/>
</dbReference>
<dbReference type="Gene3D" id="1.10.510.10">
    <property type="entry name" value="Transferase(Phosphotransferase) domain 1"/>
    <property type="match status" value="1"/>
</dbReference>
<dbReference type="EMBL" id="KB007908">
    <property type="protein sequence ID" value="ELR21182.1"/>
    <property type="molecule type" value="Genomic_DNA"/>
</dbReference>
<keyword evidence="14" id="KW-0175">Coiled coil</keyword>
<evidence type="ECO:0000256" key="1">
    <source>
        <dbReference type="ARBA" id="ARBA00005843"/>
    </source>
</evidence>
<evidence type="ECO:0000256" key="5">
    <source>
        <dbReference type="ARBA" id="ARBA00022741"/>
    </source>
</evidence>
<feature type="domain" description="SH2" evidence="15">
    <location>
        <begin position="466"/>
        <end position="564"/>
    </location>
</feature>
<evidence type="ECO:0000256" key="14">
    <source>
        <dbReference type="SAM" id="Coils"/>
    </source>
</evidence>
<dbReference type="SMART" id="SM00220">
    <property type="entry name" value="S_TKc"/>
    <property type="match status" value="1"/>
</dbReference>
<comment type="function">
    <text evidence="9">Required for proper chemotaxis and phagocytosis; proper spatiotemporal control of F-actin levels in chemotaxing cells. Negative regulator of the PI3K (phosphatidylinositol 3 kinase) pathway. Predominantly phosphorylates serines and threonines and tyrosines at a lower level.</text>
</comment>
<evidence type="ECO:0000256" key="6">
    <source>
        <dbReference type="ARBA" id="ARBA00022777"/>
    </source>
</evidence>
<dbReference type="InterPro" id="IPR036860">
    <property type="entry name" value="SH2_dom_sf"/>
</dbReference>
<evidence type="ECO:0000256" key="11">
    <source>
        <dbReference type="ARBA" id="ARBA00048679"/>
    </source>
</evidence>
<dbReference type="VEuPathDB" id="AmoebaDB:ACA1_285210"/>
<gene>
    <name evidence="17" type="ORF">ACA1_285210</name>
</gene>
<evidence type="ECO:0000256" key="4">
    <source>
        <dbReference type="ARBA" id="ARBA00022679"/>
    </source>
</evidence>
<dbReference type="PANTHER" id="PTHR46485:SF5">
    <property type="entry name" value="CENTER DIVIDER, ISOFORM A"/>
    <property type="match status" value="1"/>
</dbReference>
<keyword evidence="4" id="KW-0808">Transferase</keyword>
<dbReference type="InterPro" id="IPR000980">
    <property type="entry name" value="SH2"/>
</dbReference>
<comment type="similarity">
    <text evidence="1">Belongs to the protein kinase superfamily. TKL Ser/Thr protein kinase family.</text>
</comment>
<feature type="binding site" evidence="13">
    <location>
        <position position="100"/>
    </location>
    <ligand>
        <name>ATP</name>
        <dbReference type="ChEBI" id="CHEBI:30616"/>
    </ligand>
</feature>
<keyword evidence="6 17" id="KW-0418">Kinase</keyword>
<evidence type="ECO:0000256" key="2">
    <source>
        <dbReference type="ARBA" id="ARBA00012513"/>
    </source>
</evidence>
<dbReference type="InterPro" id="IPR000719">
    <property type="entry name" value="Prot_kinase_dom"/>
</dbReference>
<evidence type="ECO:0000256" key="8">
    <source>
        <dbReference type="ARBA" id="ARBA00023137"/>
    </source>
</evidence>
<dbReference type="GO" id="GO:0004674">
    <property type="term" value="F:protein serine/threonine kinase activity"/>
    <property type="evidence" value="ECO:0007669"/>
    <property type="project" value="UniProtKB-KW"/>
</dbReference>
<evidence type="ECO:0000256" key="12">
    <source>
        <dbReference type="PROSITE-ProRule" id="PRU00191"/>
    </source>
</evidence>
<keyword evidence="12" id="KW-0727">SH2 domain</keyword>
<evidence type="ECO:0000256" key="3">
    <source>
        <dbReference type="ARBA" id="ARBA00022527"/>
    </source>
</evidence>
<dbReference type="InterPro" id="IPR050940">
    <property type="entry name" value="Actin_reg-Ser/Thr_kinase"/>
</dbReference>
<dbReference type="SUPFAM" id="SSF55550">
    <property type="entry name" value="SH2 domain"/>
    <property type="match status" value="1"/>
</dbReference>
<evidence type="ECO:0000259" key="16">
    <source>
        <dbReference type="PROSITE" id="PS50011"/>
    </source>
</evidence>
<dbReference type="InterPro" id="IPR001245">
    <property type="entry name" value="Ser-Thr/Tyr_kinase_cat_dom"/>
</dbReference>
<dbReference type="PROSITE" id="PS00107">
    <property type="entry name" value="PROTEIN_KINASE_ATP"/>
    <property type="match status" value="1"/>
</dbReference>
<evidence type="ECO:0000313" key="18">
    <source>
        <dbReference type="Proteomes" id="UP000011083"/>
    </source>
</evidence>
<comment type="catalytic activity">
    <reaction evidence="10">
        <text>L-threonyl-[protein] + ATP = O-phospho-L-threonyl-[protein] + ADP + H(+)</text>
        <dbReference type="Rhea" id="RHEA:46608"/>
        <dbReference type="Rhea" id="RHEA-COMP:11060"/>
        <dbReference type="Rhea" id="RHEA-COMP:11605"/>
        <dbReference type="ChEBI" id="CHEBI:15378"/>
        <dbReference type="ChEBI" id="CHEBI:30013"/>
        <dbReference type="ChEBI" id="CHEBI:30616"/>
        <dbReference type="ChEBI" id="CHEBI:61977"/>
        <dbReference type="ChEBI" id="CHEBI:456216"/>
        <dbReference type="EC" id="2.7.11.1"/>
    </reaction>
</comment>
<dbReference type="Pfam" id="PF07714">
    <property type="entry name" value="PK_Tyr_Ser-Thr"/>
    <property type="match status" value="2"/>
</dbReference>
<dbReference type="AlphaFoldDB" id="L8H7H7"/>
<evidence type="ECO:0000259" key="15">
    <source>
        <dbReference type="PROSITE" id="PS50001"/>
    </source>
</evidence>
<keyword evidence="8" id="KW-0829">Tyrosine-protein kinase</keyword>
<dbReference type="OrthoDB" id="4062651at2759"/>
<keyword evidence="3" id="KW-0723">Serine/threonine-protein kinase</keyword>
<dbReference type="GO" id="GO:0005524">
    <property type="term" value="F:ATP binding"/>
    <property type="evidence" value="ECO:0007669"/>
    <property type="project" value="UniProtKB-UniRule"/>
</dbReference>